<keyword evidence="4" id="KW-1185">Reference proteome</keyword>
<dbReference type="AlphaFoldDB" id="A0A1I2T6V6"/>
<reference evidence="4" key="1">
    <citation type="submission" date="2016-10" db="EMBL/GenBank/DDBJ databases">
        <authorList>
            <person name="Varghese N."/>
            <person name="Submissions S."/>
        </authorList>
    </citation>
    <scope>NUCLEOTIDE SEQUENCE [LARGE SCALE GENOMIC DNA]</scope>
    <source>
        <strain evidence="4">FP5</strain>
    </source>
</reference>
<feature type="transmembrane region" description="Helical" evidence="2">
    <location>
        <begin position="102"/>
        <end position="124"/>
    </location>
</feature>
<evidence type="ECO:0000313" key="4">
    <source>
        <dbReference type="Proteomes" id="UP000198897"/>
    </source>
</evidence>
<sequence length="153" mass="18365">MDIYVNINADYTVIRKGSELRPLKKQSGEDGMFVGSTSWGVFIWFVVLVVGYWAWSIKYKKTNGKKEKPWWRGIYVSFAALILFTDFHVSQFYYVYRHETSWFTLIGWWISLLIVSGLLLYKWIHEEDVEALKQENERLREAVEYFRNKQEQD</sequence>
<feature type="transmembrane region" description="Helical" evidence="2">
    <location>
        <begin position="32"/>
        <end position="55"/>
    </location>
</feature>
<keyword evidence="2" id="KW-0472">Membrane</keyword>
<keyword evidence="2" id="KW-1133">Transmembrane helix</keyword>
<organism evidence="3 4">
    <name type="scientific">Halobacillus alkaliphilus</name>
    <dbReference type="NCBI Taxonomy" id="396056"/>
    <lineage>
        <taxon>Bacteria</taxon>
        <taxon>Bacillati</taxon>
        <taxon>Bacillota</taxon>
        <taxon>Bacilli</taxon>
        <taxon>Bacillales</taxon>
        <taxon>Bacillaceae</taxon>
        <taxon>Halobacillus</taxon>
    </lineage>
</organism>
<dbReference type="EMBL" id="FOOG01000061">
    <property type="protein sequence ID" value="SFG59829.1"/>
    <property type="molecule type" value="Genomic_DNA"/>
</dbReference>
<feature type="coiled-coil region" evidence="1">
    <location>
        <begin position="122"/>
        <end position="152"/>
    </location>
</feature>
<keyword evidence="2" id="KW-0812">Transmembrane</keyword>
<evidence type="ECO:0000256" key="2">
    <source>
        <dbReference type="SAM" id="Phobius"/>
    </source>
</evidence>
<keyword evidence="1" id="KW-0175">Coiled coil</keyword>
<dbReference type="Proteomes" id="UP000198897">
    <property type="component" value="Unassembled WGS sequence"/>
</dbReference>
<accession>A0A1I2T6V6</accession>
<gene>
    <name evidence="3" type="ORF">SAMN05216353_16112</name>
</gene>
<name>A0A1I2T6V6_9BACI</name>
<evidence type="ECO:0000256" key="1">
    <source>
        <dbReference type="SAM" id="Coils"/>
    </source>
</evidence>
<protein>
    <submittedName>
        <fullName evidence="3">Uncharacterized protein</fullName>
    </submittedName>
</protein>
<proteinExistence type="predicted"/>
<evidence type="ECO:0000313" key="3">
    <source>
        <dbReference type="EMBL" id="SFG59829.1"/>
    </source>
</evidence>
<feature type="transmembrane region" description="Helical" evidence="2">
    <location>
        <begin position="75"/>
        <end position="96"/>
    </location>
</feature>